<sequence length="1577" mass="180326">MTGSVSYQKPAKWGSDSSSDSSGFDDDSDHKFENKAEPSSASSYNIEKISELWDASSSDSSSDESQDSFKNTTNRWTSSSDSSDLDSSKSFLTQDTQDRANPPSSEDAEPFDNWNSPSSTDSSDSDEDQLTVQGTTAYSTDLTNFNQIIQEKMKGVCLIITPSTRGTGVLIGSDLLITNHHVVPNEKVAAKSQAVFFKYRKEKTVQFELTPEIDLNPYERSNGFFVTSPRKGTINNPQSVDEDHLDYTIVALKHTEVLAKVYNHALSLFHSVKPSINDRISLIQHPDVLTTDRLVKGKLCFDVGSVTKVFDCEVRHNAKAAPGSSGGALINAQGDFIALHYQGKQVERLGVRTSMISRDLSRKKKLENVKNRTTVPLESILEAKLKECLEKNYKARETLTVLNMQDDGDFEYHLPIEHAYTRLAMIKEEERDEQNQKLKNEKLSGVQDLRPITHEAIFKPKAPILPKEIWNAKKLEEKGEKRVIIFGSAGSGKSTFCHHVSFDWANGRLWNKEFKFLFWTPLRNLELKKYENKSIYQILAEECGMKEMALLDLFNKEDIRKKSLLILDGYDELSASKQGLFDQLKKAFPNILLTSRPQRVSRFNQVSELEVLGFDDEGIFEYVKTYFEQRKQNLNSAEKAKRKENLETELKKEPILKSLASIPINLTLLCTLFLDREETFKLERPITITSIYIEITEWLCKRFLMKHESGKYSHDDVVDLSNPFDLDEANPIALALETLAWKATCEKDGSLYLSSRDIGRCLKKVAETELKKMGIFRIQKREGRFIHLTFQEFFAARHLARWYLEGNQQKVKEFIQKNKFDPRYRLMLSMTSGYLSYKNEDILQAFFDDLFSKPRDLAKGYELSLFARCFEECNAHEKVKQYKELVKCAAEYIKQAPIQEMNFQLLNRSPRLLDNQVIVNALLEPKEKRKLREANKLIRQLHQTALVLDSVVEKIIFLVNKNHKIYCIESLVDIMNTIYEIGGMEKVTKLINNESYNQSAISKKKRKSRETIDARKERMIKCFFQTEIWVALCYVKIEKKLDAANDIKAIKSFFLKELSEFSSKSFSFNSFRYILMAQDKAFLKLELLLKESESLKNKKEAKFFFGLLKKLIKSSSYDDSFRVKIIKTLEQAILSNTLLGQEKCLKVILDFSSTASSPFIQQSRINALWNISLDGTESIQKNAFEGLKKASKSESYDLQEKLFNFIKKRKERVGDSFNKNPVGSGTIPQQFGQHDCHEEKFVLILSELQKSKFFGIRSRVIPFCKKHYPSISSVQELCKLPKVVNLCKAIDSSSDLNLALEEFFKGGVFSLFPHVRSKVISLIKKESKVSEECLDICLENINTIPLRGGLDILNEIIKEKKIAAEETAVDLILNLKDKAQKICFLGCALQPDFLEVILEITKVYPKLSEKALDSLIKLAKEASLTSYQEKIIRFLKKNSTHLLSKKNIIDKNLLIEACWLLQWPCYKLSSDKITLHDNNSKIIHKLIKSKKDALVSHILVDNNQQASNSSFSSSNSSIGQTLEDQLKEIQKCPRACDIDAFKKRVNSSELPQSQKDSYCERVERMRQSSSSSSSSNK</sequence>
<keyword evidence="2 6" id="KW-0645">Protease</keyword>
<dbReference type="InterPro" id="IPR027417">
    <property type="entry name" value="P-loop_NTPase"/>
</dbReference>
<feature type="domain" description="NACHT" evidence="8">
    <location>
        <begin position="481"/>
        <end position="597"/>
    </location>
</feature>
<gene>
    <name evidence="9" type="ORF">NEPTK9_000548</name>
</gene>
<dbReference type="Pfam" id="PF13365">
    <property type="entry name" value="Trypsin_2"/>
    <property type="match status" value="1"/>
</dbReference>
<feature type="compositionally biased region" description="Basic and acidic residues" evidence="7">
    <location>
        <begin position="1557"/>
        <end position="1566"/>
    </location>
</feature>
<keyword evidence="10" id="KW-1185">Reference proteome</keyword>
<feature type="compositionally biased region" description="Low complexity" evidence="7">
    <location>
        <begin position="1568"/>
        <end position="1577"/>
    </location>
</feature>
<evidence type="ECO:0000256" key="4">
    <source>
        <dbReference type="ARBA" id="ARBA00022801"/>
    </source>
</evidence>
<keyword evidence="4 6" id="KW-0378">Hydrolase</keyword>
<protein>
    <recommendedName>
        <fullName evidence="6">Serine protease</fullName>
        <ecNumber evidence="6">3.4.21.-</ecNumber>
    </recommendedName>
</protein>
<evidence type="ECO:0000313" key="9">
    <source>
        <dbReference type="EMBL" id="MBF5059043.1"/>
    </source>
</evidence>
<dbReference type="InterPro" id="IPR009003">
    <property type="entry name" value="Peptidase_S1_PA"/>
</dbReference>
<feature type="region of interest" description="Disordered" evidence="7">
    <location>
        <begin position="1545"/>
        <end position="1577"/>
    </location>
</feature>
<dbReference type="PROSITE" id="PS50837">
    <property type="entry name" value="NACHT"/>
    <property type="match status" value="1"/>
</dbReference>
<comment type="caution">
    <text evidence="9">The sequence shown here is derived from an EMBL/GenBank/DDBJ whole genome shotgun (WGS) entry which is preliminary data.</text>
</comment>
<keyword evidence="5 6" id="KW-0720">Serine protease</keyword>
<dbReference type="Proteomes" id="UP001194714">
    <property type="component" value="Unassembled WGS sequence"/>
</dbReference>
<dbReference type="InterPro" id="IPR008256">
    <property type="entry name" value="Peptidase_S1B"/>
</dbReference>
<evidence type="ECO:0000256" key="1">
    <source>
        <dbReference type="ARBA" id="ARBA00008764"/>
    </source>
</evidence>
<name>A0ABS0AY30_9BACT</name>
<dbReference type="RefSeq" id="WP_194847345.1">
    <property type="nucleotide sequence ID" value="NZ_JAAEJV010000009.1"/>
</dbReference>
<proteinExistence type="inferred from homology"/>
<dbReference type="SUPFAM" id="SSF50494">
    <property type="entry name" value="Trypsin-like serine proteases"/>
    <property type="match status" value="1"/>
</dbReference>
<dbReference type="Pfam" id="PF05729">
    <property type="entry name" value="NACHT"/>
    <property type="match status" value="1"/>
</dbReference>
<dbReference type="Gene3D" id="3.40.50.300">
    <property type="entry name" value="P-loop containing nucleotide triphosphate hydrolases"/>
    <property type="match status" value="1"/>
</dbReference>
<comment type="similarity">
    <text evidence="1 6">Belongs to the peptidase S1B family.</text>
</comment>
<dbReference type="PANTHER" id="PTHR46844:SF1">
    <property type="entry name" value="SLR5058 PROTEIN"/>
    <property type="match status" value="1"/>
</dbReference>
<evidence type="ECO:0000256" key="3">
    <source>
        <dbReference type="ARBA" id="ARBA00022729"/>
    </source>
</evidence>
<dbReference type="InterPro" id="IPR043504">
    <property type="entry name" value="Peptidase_S1_PA_chymotrypsin"/>
</dbReference>
<dbReference type="InterPro" id="IPR007111">
    <property type="entry name" value="NACHT_NTPase"/>
</dbReference>
<dbReference type="EC" id="3.4.21.-" evidence="6"/>
<evidence type="ECO:0000259" key="8">
    <source>
        <dbReference type="PROSITE" id="PS50837"/>
    </source>
</evidence>
<evidence type="ECO:0000256" key="5">
    <source>
        <dbReference type="ARBA" id="ARBA00022825"/>
    </source>
</evidence>
<dbReference type="PANTHER" id="PTHR46844">
    <property type="entry name" value="SLR5058 PROTEIN"/>
    <property type="match status" value="1"/>
</dbReference>
<evidence type="ECO:0000256" key="7">
    <source>
        <dbReference type="SAM" id="MobiDB-lite"/>
    </source>
</evidence>
<dbReference type="EMBL" id="JAAEJV010000009">
    <property type="protein sequence ID" value="MBF5059043.1"/>
    <property type="molecule type" value="Genomic_DNA"/>
</dbReference>
<dbReference type="SUPFAM" id="SSF52540">
    <property type="entry name" value="P-loop containing nucleoside triphosphate hydrolases"/>
    <property type="match status" value="1"/>
</dbReference>
<accession>A0ABS0AY30</accession>
<keyword evidence="3" id="KW-0732">Signal</keyword>
<dbReference type="PRINTS" id="PR00839">
    <property type="entry name" value="V8PROTEASE"/>
</dbReference>
<dbReference type="Gene3D" id="2.40.10.10">
    <property type="entry name" value="Trypsin-like serine proteases"/>
    <property type="match status" value="2"/>
</dbReference>
<reference evidence="9 10" key="1">
    <citation type="submission" date="2020-01" db="EMBL/GenBank/DDBJ databases">
        <title>Draft genome sequence of Cand. Neptunochlamydia vexilliferae K9.</title>
        <authorList>
            <person name="Schulz F."/>
            <person name="Koestlbacher S."/>
            <person name="Wascher F."/>
            <person name="Pizzetti I."/>
            <person name="Horn M."/>
        </authorList>
    </citation>
    <scope>NUCLEOTIDE SEQUENCE [LARGE SCALE GENOMIC DNA]</scope>
    <source>
        <strain evidence="9 10">K9</strain>
    </source>
</reference>
<feature type="region of interest" description="Disordered" evidence="7">
    <location>
        <begin position="1"/>
        <end position="130"/>
    </location>
</feature>
<evidence type="ECO:0000313" key="10">
    <source>
        <dbReference type="Proteomes" id="UP001194714"/>
    </source>
</evidence>
<evidence type="ECO:0000256" key="2">
    <source>
        <dbReference type="ARBA" id="ARBA00022670"/>
    </source>
</evidence>
<feature type="compositionally biased region" description="Polar residues" evidence="7">
    <location>
        <begin position="1547"/>
        <end position="1556"/>
    </location>
</feature>
<evidence type="ECO:0000256" key="6">
    <source>
        <dbReference type="RuleBase" id="RU004296"/>
    </source>
</evidence>
<organism evidence="9 10">
    <name type="scientific">Candidatus Neptunichlamydia vexilliferae</name>
    <dbReference type="NCBI Taxonomy" id="1651774"/>
    <lineage>
        <taxon>Bacteria</taxon>
        <taxon>Pseudomonadati</taxon>
        <taxon>Chlamydiota</taxon>
        <taxon>Chlamydiia</taxon>
        <taxon>Parachlamydiales</taxon>
        <taxon>Simkaniaceae</taxon>
        <taxon>Candidatus Neptunichlamydia</taxon>
    </lineage>
</organism>